<protein>
    <submittedName>
        <fullName evidence="2">DUF389 domain-containing protein</fullName>
    </submittedName>
</protein>
<evidence type="ECO:0000256" key="1">
    <source>
        <dbReference type="SAM" id="Phobius"/>
    </source>
</evidence>
<dbReference type="PANTHER" id="PTHR20992:SF9">
    <property type="entry name" value="AT15442P-RELATED"/>
    <property type="match status" value="1"/>
</dbReference>
<keyword evidence="1" id="KW-0812">Transmembrane</keyword>
<feature type="transmembrane region" description="Helical" evidence="1">
    <location>
        <begin position="90"/>
        <end position="112"/>
    </location>
</feature>
<reference evidence="2 3" key="1">
    <citation type="submission" date="2019-03" db="EMBL/GenBank/DDBJ databases">
        <title>Draft genome sequences of novel Actinobacteria.</title>
        <authorList>
            <person name="Sahin N."/>
            <person name="Ay H."/>
            <person name="Saygin H."/>
        </authorList>
    </citation>
    <scope>NUCLEOTIDE SEQUENCE [LARGE SCALE GENOMIC DNA]</scope>
    <source>
        <strain evidence="2 3">KC712</strain>
    </source>
</reference>
<keyword evidence="3" id="KW-1185">Reference proteome</keyword>
<keyword evidence="1" id="KW-1133">Transmembrane helix</keyword>
<accession>A0A4R4WMA5</accession>
<evidence type="ECO:0000313" key="2">
    <source>
        <dbReference type="EMBL" id="TDD18707.1"/>
    </source>
</evidence>
<dbReference type="OrthoDB" id="9790659at2"/>
<feature type="transmembrane region" description="Helical" evidence="1">
    <location>
        <begin position="62"/>
        <end position="83"/>
    </location>
</feature>
<keyword evidence="1" id="KW-0472">Membrane</keyword>
<feature type="transmembrane region" description="Helical" evidence="1">
    <location>
        <begin position="230"/>
        <end position="253"/>
    </location>
</feature>
<feature type="transmembrane region" description="Helical" evidence="1">
    <location>
        <begin position="182"/>
        <end position="209"/>
    </location>
</feature>
<feature type="transmembrane region" description="Helical" evidence="1">
    <location>
        <begin position="38"/>
        <end position="56"/>
    </location>
</feature>
<gene>
    <name evidence="2" type="ORF">E1294_23410</name>
</gene>
<comment type="caution">
    <text evidence="2">The sequence shown here is derived from an EMBL/GenBank/DDBJ whole genome shotgun (WGS) entry which is preliminary data.</text>
</comment>
<dbReference type="PANTHER" id="PTHR20992">
    <property type="entry name" value="AT15442P-RELATED"/>
    <property type="match status" value="1"/>
</dbReference>
<dbReference type="EMBL" id="SMKP01000067">
    <property type="protein sequence ID" value="TDD18707.1"/>
    <property type="molecule type" value="Genomic_DNA"/>
</dbReference>
<dbReference type="Proteomes" id="UP000294543">
    <property type="component" value="Unassembled WGS sequence"/>
</dbReference>
<name>A0A4R4WMA5_9ACTN</name>
<proteinExistence type="predicted"/>
<feature type="transmembrane region" description="Helical" evidence="1">
    <location>
        <begin position="132"/>
        <end position="150"/>
    </location>
</feature>
<evidence type="ECO:0000313" key="3">
    <source>
        <dbReference type="Proteomes" id="UP000294543"/>
    </source>
</evidence>
<feature type="transmembrane region" description="Helical" evidence="1">
    <location>
        <begin position="157"/>
        <end position="176"/>
    </location>
</feature>
<dbReference type="InterPro" id="IPR005240">
    <property type="entry name" value="DUF389"/>
</dbReference>
<dbReference type="Pfam" id="PF04087">
    <property type="entry name" value="DUF389"/>
    <property type="match status" value="1"/>
</dbReference>
<sequence length="335" mass="34426">MLSGLRERILPAAQRRPLEELAGSLDLSSGDIRAKRSAFWTMLALSAVIASAGVLTDSTATVIGAMIIAPLATPIMGIALATVRHRGQGAISFVLFGGLLVIAVGMAFSALLPTSYELLANSQIAGRTSPKLMDLVAALATGLAGAVAHARRDVAAVLPGVAIAISLVPPLAVAGVCLGRGALWLTLGALVLFLSNLLALVLGGIVVFTATGYATEVIALSGRSRRRTRLTLGLLVVAVLVPLSANSVVSYLLTRWSAQARTVAYGWISTVPNSSVAGVDVVARELHIRVRTPGDLPPIPSLLSALRGRIPDGVPIVLETTQGSTVHAGRVGAPS</sequence>
<organism evidence="2 3">
    <name type="scientific">Nonomuraea diastatica</name>
    <dbReference type="NCBI Taxonomy" id="1848329"/>
    <lineage>
        <taxon>Bacteria</taxon>
        <taxon>Bacillati</taxon>
        <taxon>Actinomycetota</taxon>
        <taxon>Actinomycetes</taxon>
        <taxon>Streptosporangiales</taxon>
        <taxon>Streptosporangiaceae</taxon>
        <taxon>Nonomuraea</taxon>
    </lineage>
</organism>
<dbReference type="AlphaFoldDB" id="A0A4R4WMA5"/>